<gene>
    <name evidence="2" type="ORF">TSPGSL018_13581</name>
</gene>
<evidence type="ECO:0000313" key="2">
    <source>
        <dbReference type="EMBL" id="JAC79086.1"/>
    </source>
</evidence>
<evidence type="ECO:0000256" key="1">
    <source>
        <dbReference type="SAM" id="Phobius"/>
    </source>
</evidence>
<feature type="transmembrane region" description="Helical" evidence="1">
    <location>
        <begin position="20"/>
        <end position="40"/>
    </location>
</feature>
<reference evidence="2" key="1">
    <citation type="submission" date="2014-05" db="EMBL/GenBank/DDBJ databases">
        <title>The transcriptome of the halophilic microalga Tetraselmis sp. GSL018 isolated from the Great Salt Lake, Utah.</title>
        <authorList>
            <person name="Jinkerson R.E."/>
            <person name="D'Adamo S."/>
            <person name="Posewitz M.C."/>
        </authorList>
    </citation>
    <scope>NUCLEOTIDE SEQUENCE</scope>
    <source>
        <strain evidence="2">GSL018</strain>
    </source>
</reference>
<dbReference type="EMBL" id="GBEZ01006301">
    <property type="protein sequence ID" value="JAC79086.1"/>
    <property type="molecule type" value="Transcribed_RNA"/>
</dbReference>
<sequence length="183" mass="20380">MGCCDTNEYRCSGCLTRCTFFVMDLIIALCMVAIFVITPLKLQNFLANFCYFDGRSGAESQQLCISIYVVTGISVLIAFASWILHCFTCCFTRLGFFVEAVCETLQAVLWCIAYGIWQTSAKAEPEGPAEFIASYEEVSDWRSIVLNLGWVIVILNVIQAFIATARFVSACCCDDAVQEDNKI</sequence>
<keyword evidence="1" id="KW-1133">Transmembrane helix</keyword>
<evidence type="ECO:0008006" key="3">
    <source>
        <dbReference type="Google" id="ProtNLM"/>
    </source>
</evidence>
<feature type="transmembrane region" description="Helical" evidence="1">
    <location>
        <begin position="144"/>
        <end position="162"/>
    </location>
</feature>
<name>A0A061S8K1_9CHLO</name>
<proteinExistence type="predicted"/>
<organism evidence="2">
    <name type="scientific">Tetraselmis sp. GSL018</name>
    <dbReference type="NCBI Taxonomy" id="582737"/>
    <lineage>
        <taxon>Eukaryota</taxon>
        <taxon>Viridiplantae</taxon>
        <taxon>Chlorophyta</taxon>
        <taxon>core chlorophytes</taxon>
        <taxon>Chlorodendrophyceae</taxon>
        <taxon>Chlorodendrales</taxon>
        <taxon>Chlorodendraceae</taxon>
        <taxon>Tetraselmis</taxon>
    </lineage>
</organism>
<feature type="transmembrane region" description="Helical" evidence="1">
    <location>
        <begin position="96"/>
        <end position="117"/>
    </location>
</feature>
<keyword evidence="1" id="KW-0812">Transmembrane</keyword>
<accession>A0A061S8K1</accession>
<protein>
    <recommendedName>
        <fullName evidence="3">Transmembrane protein</fullName>
    </recommendedName>
</protein>
<feature type="transmembrane region" description="Helical" evidence="1">
    <location>
        <begin position="60"/>
        <end position="84"/>
    </location>
</feature>
<dbReference type="AlphaFoldDB" id="A0A061S8K1"/>
<keyword evidence="1" id="KW-0472">Membrane</keyword>